<proteinExistence type="predicted"/>
<sequence length="344" mass="37392">MAATQLKPCLVLLLTFSLLAFASAISRNRIKSLNQIKEVNRKGPYIGLITVIATEEDAFFASGSFKPDPKFPFIDLSGRRFRFGVVRGRKVVYVRCGEGMTNAVAATQQMVDLFDIKGIIHFGIAGNTNNSMSIGDVTIPNQIAHTGLWEWLNTNGTLDSADVAQLEIGDYNVPKGNGTNLLGHIGYMEEEYYSVAGEPNVAESLFWANISLQWLQLASNLEGMKLEQCVNSSLCLTEKPKLVVGLRASTSNIFLDNAAYRDFLFQKFGVSSADMESAGVAMNDGMWMQTSLSNGYPVIVIRGLSDLAGNQEGDNVVSKFGGLAAVNSVKAVLGFIRNLPPITR</sequence>
<dbReference type="SUPFAM" id="SSF53167">
    <property type="entry name" value="Purine and uridine phosphorylases"/>
    <property type="match status" value="1"/>
</dbReference>
<dbReference type="PANTHER" id="PTHR21234">
    <property type="entry name" value="PURINE NUCLEOSIDE PHOSPHORYLASE"/>
    <property type="match status" value="1"/>
</dbReference>
<organism evidence="3 4">
    <name type="scientific">Gossypium arboreum</name>
    <name type="common">Tree cotton</name>
    <name type="synonym">Gossypium nanking</name>
    <dbReference type="NCBI Taxonomy" id="29729"/>
    <lineage>
        <taxon>Eukaryota</taxon>
        <taxon>Viridiplantae</taxon>
        <taxon>Streptophyta</taxon>
        <taxon>Embryophyta</taxon>
        <taxon>Tracheophyta</taxon>
        <taxon>Spermatophyta</taxon>
        <taxon>Magnoliopsida</taxon>
        <taxon>eudicotyledons</taxon>
        <taxon>Gunneridae</taxon>
        <taxon>Pentapetalae</taxon>
        <taxon>rosids</taxon>
        <taxon>malvids</taxon>
        <taxon>Malvales</taxon>
        <taxon>Malvaceae</taxon>
        <taxon>Malvoideae</taxon>
        <taxon>Gossypium</taxon>
    </lineage>
</organism>
<evidence type="ECO:0000259" key="2">
    <source>
        <dbReference type="Pfam" id="PF01048"/>
    </source>
</evidence>
<dbReference type="Proteomes" id="UP001358586">
    <property type="component" value="Chromosome 10"/>
</dbReference>
<dbReference type="EMBL" id="JARKNE010000010">
    <property type="protein sequence ID" value="KAK5795077.1"/>
    <property type="molecule type" value="Genomic_DNA"/>
</dbReference>
<feature type="chain" id="PRO_5047363282" description="Nucleoside phosphorylase domain-containing protein" evidence="1">
    <location>
        <begin position="25"/>
        <end position="344"/>
    </location>
</feature>
<evidence type="ECO:0000313" key="4">
    <source>
        <dbReference type="Proteomes" id="UP001358586"/>
    </source>
</evidence>
<dbReference type="CDD" id="cd09008">
    <property type="entry name" value="MTAN"/>
    <property type="match status" value="1"/>
</dbReference>
<gene>
    <name evidence="3" type="ORF">PVK06_036334</name>
</gene>
<protein>
    <recommendedName>
        <fullName evidence="2">Nucleoside phosphorylase domain-containing protein</fullName>
    </recommendedName>
</protein>
<evidence type="ECO:0000313" key="3">
    <source>
        <dbReference type="EMBL" id="KAK5795077.1"/>
    </source>
</evidence>
<reference evidence="3 4" key="1">
    <citation type="submission" date="2023-03" db="EMBL/GenBank/DDBJ databases">
        <title>WGS of Gossypium arboreum.</title>
        <authorList>
            <person name="Yu D."/>
        </authorList>
    </citation>
    <scope>NUCLEOTIDE SEQUENCE [LARGE SCALE GENOMIC DNA]</scope>
    <source>
        <tissue evidence="3">Leaf</tissue>
    </source>
</reference>
<name>A0ABR0NK90_GOSAR</name>
<dbReference type="PANTHER" id="PTHR21234:SF30">
    <property type="entry name" value="PHOSPHORYLASE SUPERFAMILY PROTEIN"/>
    <property type="match status" value="1"/>
</dbReference>
<keyword evidence="1" id="KW-0732">Signal</keyword>
<comment type="caution">
    <text evidence="3">The sequence shown here is derived from an EMBL/GenBank/DDBJ whole genome shotgun (WGS) entry which is preliminary data.</text>
</comment>
<dbReference type="Pfam" id="PF01048">
    <property type="entry name" value="PNP_UDP_1"/>
    <property type="match status" value="1"/>
</dbReference>
<keyword evidence="4" id="KW-1185">Reference proteome</keyword>
<dbReference type="InterPro" id="IPR000845">
    <property type="entry name" value="Nucleoside_phosphorylase_d"/>
</dbReference>
<evidence type="ECO:0000256" key="1">
    <source>
        <dbReference type="SAM" id="SignalP"/>
    </source>
</evidence>
<feature type="signal peptide" evidence="1">
    <location>
        <begin position="1"/>
        <end position="24"/>
    </location>
</feature>
<dbReference type="InterPro" id="IPR035994">
    <property type="entry name" value="Nucleoside_phosphorylase_sf"/>
</dbReference>
<dbReference type="Gene3D" id="3.40.50.1580">
    <property type="entry name" value="Nucleoside phosphorylase domain"/>
    <property type="match status" value="1"/>
</dbReference>
<feature type="domain" description="Nucleoside phosphorylase" evidence="2">
    <location>
        <begin position="47"/>
        <end position="337"/>
    </location>
</feature>
<accession>A0ABR0NK90</accession>